<dbReference type="PANTHER" id="PTHR43649">
    <property type="entry name" value="ARABINOSE-BINDING PROTEIN-RELATED"/>
    <property type="match status" value="1"/>
</dbReference>
<evidence type="ECO:0000256" key="2">
    <source>
        <dbReference type="ARBA" id="ARBA00008520"/>
    </source>
</evidence>
<dbReference type="SUPFAM" id="SSF53850">
    <property type="entry name" value="Periplasmic binding protein-like II"/>
    <property type="match status" value="1"/>
</dbReference>
<accession>A0A2R5EUL3</accession>
<sequence>MLTLFVVSACASGTGGKTAAGSTNEDAPVSASPTEKATETTQEEIELTIFKYGGVTLTNTEVETYFKPVEKKFPHIKIKLLDIPEGDPIEPLITAGTIPDLIFGGGYAELKEKDLIADLAPLKEKYGYDESRLKPEVVSAINQSSEGNQLPFSINLPVLYVNKDIFDRFNEPYINEVKTWDEIIGIASRLTRSEGGVQYVGIDLSPTRLGSGLSLDIIDPVTGQAAVTDEQWTKVFKTLEKLYAIPGFVQGEDYRHDDKDDVFYADQNLALYTHNLAQLVGPLEELRQQGVTLNWDFAPHPNFEEALGTSVEINVHRFAITKGGQYQDEAYQVLNELLSEEVQRLVSRNGRVSVLNNPELELEYGADIEVLKGKTIENIFKADPRELNAENANERKITKYIGEAAADLAIRGVDVNTALRTAADKINKDLETLGKTK</sequence>
<evidence type="ECO:0000256" key="3">
    <source>
        <dbReference type="ARBA" id="ARBA00022448"/>
    </source>
</evidence>
<evidence type="ECO:0000313" key="6">
    <source>
        <dbReference type="EMBL" id="GBG09835.1"/>
    </source>
</evidence>
<evidence type="ECO:0000256" key="4">
    <source>
        <dbReference type="ARBA" id="ARBA00022729"/>
    </source>
</evidence>
<dbReference type="Pfam" id="PF01547">
    <property type="entry name" value="SBP_bac_1"/>
    <property type="match status" value="1"/>
</dbReference>
<organism evidence="6 7">
    <name type="scientific">Paenibacillus agaridevorans</name>
    <dbReference type="NCBI Taxonomy" id="171404"/>
    <lineage>
        <taxon>Bacteria</taxon>
        <taxon>Bacillati</taxon>
        <taxon>Bacillota</taxon>
        <taxon>Bacilli</taxon>
        <taxon>Bacillales</taxon>
        <taxon>Paenibacillaceae</taxon>
        <taxon>Paenibacillus</taxon>
    </lineage>
</organism>
<dbReference type="PANTHER" id="PTHR43649:SF31">
    <property type="entry name" value="SN-GLYCEROL-3-PHOSPHATE-BINDING PERIPLASMIC PROTEIN UGPB"/>
    <property type="match status" value="1"/>
</dbReference>
<comment type="caution">
    <text evidence="6">The sequence shown here is derived from an EMBL/GenBank/DDBJ whole genome shotgun (WGS) entry which is preliminary data.</text>
</comment>
<keyword evidence="7" id="KW-1185">Reference proteome</keyword>
<dbReference type="EMBL" id="BDQX01000281">
    <property type="protein sequence ID" value="GBG09835.1"/>
    <property type="molecule type" value="Genomic_DNA"/>
</dbReference>
<keyword evidence="4" id="KW-0732">Signal</keyword>
<keyword evidence="3" id="KW-0813">Transport</keyword>
<evidence type="ECO:0000313" key="7">
    <source>
        <dbReference type="Proteomes" id="UP000245202"/>
    </source>
</evidence>
<feature type="region of interest" description="Disordered" evidence="5">
    <location>
        <begin position="13"/>
        <end position="40"/>
    </location>
</feature>
<reference evidence="6 7" key="1">
    <citation type="submission" date="2017-08" db="EMBL/GenBank/DDBJ databases">
        <title>Substantial Increase in Enzyme Production by Combined Drug-Resistance Mutations in Paenibacillus agaridevorans.</title>
        <authorList>
            <person name="Tanaka Y."/>
            <person name="Funane K."/>
            <person name="Hosaka T."/>
            <person name="Shiwa Y."/>
            <person name="Fujita N."/>
            <person name="Miyazaki T."/>
            <person name="Yoshikawa H."/>
            <person name="Murakami K."/>
            <person name="Kasahara K."/>
            <person name="Inaoka T."/>
            <person name="Hiraga Y."/>
            <person name="Ochi K."/>
        </authorList>
    </citation>
    <scope>NUCLEOTIDE SEQUENCE [LARGE SCALE GENOMIC DNA]</scope>
    <source>
        <strain evidence="6 7">T-3040</strain>
    </source>
</reference>
<name>A0A2R5EUL3_9BACL</name>
<evidence type="ECO:0000256" key="1">
    <source>
        <dbReference type="ARBA" id="ARBA00004196"/>
    </source>
</evidence>
<dbReference type="InterPro" id="IPR006059">
    <property type="entry name" value="SBP"/>
</dbReference>
<proteinExistence type="inferred from homology"/>
<evidence type="ECO:0000256" key="5">
    <source>
        <dbReference type="SAM" id="MobiDB-lite"/>
    </source>
</evidence>
<dbReference type="Proteomes" id="UP000245202">
    <property type="component" value="Unassembled WGS sequence"/>
</dbReference>
<comment type="similarity">
    <text evidence="2">Belongs to the bacterial solute-binding protein 1 family.</text>
</comment>
<gene>
    <name evidence="6" type="ORF">PAT3040_04507</name>
</gene>
<evidence type="ECO:0008006" key="8">
    <source>
        <dbReference type="Google" id="ProtNLM"/>
    </source>
</evidence>
<protein>
    <recommendedName>
        <fullName evidence="8">ABC transporter substrate-binding protein</fullName>
    </recommendedName>
</protein>
<dbReference type="AlphaFoldDB" id="A0A2R5EUL3"/>
<dbReference type="Gene3D" id="3.40.190.10">
    <property type="entry name" value="Periplasmic binding protein-like II"/>
    <property type="match status" value="1"/>
</dbReference>
<dbReference type="InterPro" id="IPR050490">
    <property type="entry name" value="Bact_solute-bd_prot1"/>
</dbReference>
<dbReference type="GO" id="GO:0030313">
    <property type="term" value="C:cell envelope"/>
    <property type="evidence" value="ECO:0007669"/>
    <property type="project" value="UniProtKB-SubCell"/>
</dbReference>
<comment type="subcellular location">
    <subcellularLocation>
        <location evidence="1">Cell envelope</location>
    </subcellularLocation>
</comment>